<dbReference type="HOGENOM" id="CLU_027634_10_0_1"/>
<organism evidence="4 6">
    <name type="scientific">Medicago truncatula</name>
    <name type="common">Barrel medic</name>
    <name type="synonym">Medicago tribuloides</name>
    <dbReference type="NCBI Taxonomy" id="3880"/>
    <lineage>
        <taxon>Eukaryota</taxon>
        <taxon>Viridiplantae</taxon>
        <taxon>Streptophyta</taxon>
        <taxon>Embryophyta</taxon>
        <taxon>Tracheophyta</taxon>
        <taxon>Spermatophyta</taxon>
        <taxon>Magnoliopsida</taxon>
        <taxon>eudicotyledons</taxon>
        <taxon>Gunneridae</taxon>
        <taxon>Pentapetalae</taxon>
        <taxon>rosids</taxon>
        <taxon>fabids</taxon>
        <taxon>Fabales</taxon>
        <taxon>Fabaceae</taxon>
        <taxon>Papilionoideae</taxon>
        <taxon>50 kb inversion clade</taxon>
        <taxon>NPAAA clade</taxon>
        <taxon>Hologalegina</taxon>
        <taxon>IRL clade</taxon>
        <taxon>Trifolieae</taxon>
        <taxon>Medicago</taxon>
    </lineage>
</organism>
<dbReference type="SUPFAM" id="SSF53613">
    <property type="entry name" value="Ribokinase-like"/>
    <property type="match status" value="1"/>
</dbReference>
<evidence type="ECO:0000256" key="1">
    <source>
        <dbReference type="ARBA" id="ARBA00022679"/>
    </source>
</evidence>
<dbReference type="PANTHER" id="PTHR42774">
    <property type="entry name" value="PHOSPHOTRANSFERASE SYSTEM TRANSPORT PROTEIN"/>
    <property type="match status" value="1"/>
</dbReference>
<dbReference type="Gene3D" id="3.40.1190.20">
    <property type="match status" value="1"/>
</dbReference>
<dbReference type="InterPro" id="IPR029056">
    <property type="entry name" value="Ribokinase-like"/>
</dbReference>
<dbReference type="InterPro" id="IPR052562">
    <property type="entry name" value="Ketohexokinase-related"/>
</dbReference>
<protein>
    <submittedName>
        <fullName evidence="4">PfkB family carbohydrate kinase</fullName>
    </submittedName>
</protein>
<keyword evidence="2 4" id="KW-0418">Kinase</keyword>
<evidence type="ECO:0000256" key="2">
    <source>
        <dbReference type="ARBA" id="ARBA00022777"/>
    </source>
</evidence>
<feature type="domain" description="Carbohydrate kinase PfkB" evidence="3">
    <location>
        <begin position="420"/>
        <end position="480"/>
    </location>
</feature>
<evidence type="ECO:0000313" key="5">
    <source>
        <dbReference type="EnsemblPlants" id="KEH42438"/>
    </source>
</evidence>
<dbReference type="InterPro" id="IPR002139">
    <property type="entry name" value="Ribo/fructo_kinase"/>
</dbReference>
<reference evidence="5" key="3">
    <citation type="submission" date="2015-04" db="UniProtKB">
        <authorList>
            <consortium name="EnsemblPlants"/>
        </authorList>
    </citation>
    <scope>IDENTIFICATION</scope>
    <source>
        <strain evidence="5">cv. Jemalong A17</strain>
    </source>
</reference>
<evidence type="ECO:0000259" key="3">
    <source>
        <dbReference type="Pfam" id="PF00294"/>
    </source>
</evidence>
<evidence type="ECO:0000313" key="6">
    <source>
        <dbReference type="Proteomes" id="UP000002051"/>
    </source>
</evidence>
<feature type="domain" description="Carbohydrate kinase PfkB" evidence="3">
    <location>
        <begin position="140"/>
        <end position="366"/>
    </location>
</feature>
<dbReference type="GO" id="GO:0016301">
    <property type="term" value="F:kinase activity"/>
    <property type="evidence" value="ECO:0007669"/>
    <property type="project" value="UniProtKB-KW"/>
</dbReference>
<accession>A0A072VM08</accession>
<gene>
    <name evidence="4" type="ordered locus">MTR_1g069320</name>
</gene>
<reference evidence="4 6" key="1">
    <citation type="journal article" date="2011" name="Nature">
        <title>The Medicago genome provides insight into the evolution of rhizobial symbioses.</title>
        <authorList>
            <person name="Young N.D."/>
            <person name="Debelle F."/>
            <person name="Oldroyd G.E."/>
            <person name="Geurts R."/>
            <person name="Cannon S.B."/>
            <person name="Udvardi M.K."/>
            <person name="Benedito V.A."/>
            <person name="Mayer K.F."/>
            <person name="Gouzy J."/>
            <person name="Schoof H."/>
            <person name="Van de Peer Y."/>
            <person name="Proost S."/>
            <person name="Cook D.R."/>
            <person name="Meyers B.C."/>
            <person name="Spannagl M."/>
            <person name="Cheung F."/>
            <person name="De Mita S."/>
            <person name="Krishnakumar V."/>
            <person name="Gundlach H."/>
            <person name="Zhou S."/>
            <person name="Mudge J."/>
            <person name="Bharti A.K."/>
            <person name="Murray J.D."/>
            <person name="Naoumkina M.A."/>
            <person name="Rosen B."/>
            <person name="Silverstein K.A."/>
            <person name="Tang H."/>
            <person name="Rombauts S."/>
            <person name="Zhao P.X."/>
            <person name="Zhou P."/>
            <person name="Barbe V."/>
            <person name="Bardou P."/>
            <person name="Bechner M."/>
            <person name="Bellec A."/>
            <person name="Berger A."/>
            <person name="Berges H."/>
            <person name="Bidwell S."/>
            <person name="Bisseling T."/>
            <person name="Choisne N."/>
            <person name="Couloux A."/>
            <person name="Denny R."/>
            <person name="Deshpande S."/>
            <person name="Dai X."/>
            <person name="Doyle J.J."/>
            <person name="Dudez A.M."/>
            <person name="Farmer A.D."/>
            <person name="Fouteau S."/>
            <person name="Franken C."/>
            <person name="Gibelin C."/>
            <person name="Gish J."/>
            <person name="Goldstein S."/>
            <person name="Gonzalez A.J."/>
            <person name="Green P.J."/>
            <person name="Hallab A."/>
            <person name="Hartog M."/>
            <person name="Hua A."/>
            <person name="Humphray S.J."/>
            <person name="Jeong D.H."/>
            <person name="Jing Y."/>
            <person name="Jocker A."/>
            <person name="Kenton S.M."/>
            <person name="Kim D.J."/>
            <person name="Klee K."/>
            <person name="Lai H."/>
            <person name="Lang C."/>
            <person name="Lin S."/>
            <person name="Macmil S.L."/>
            <person name="Magdelenat G."/>
            <person name="Matthews L."/>
            <person name="McCorrison J."/>
            <person name="Monaghan E.L."/>
            <person name="Mun J.H."/>
            <person name="Najar F.Z."/>
            <person name="Nicholson C."/>
            <person name="Noirot C."/>
            <person name="O'Bleness M."/>
            <person name="Paule C.R."/>
            <person name="Poulain J."/>
            <person name="Prion F."/>
            <person name="Qin B."/>
            <person name="Qu C."/>
            <person name="Retzel E.F."/>
            <person name="Riddle C."/>
            <person name="Sallet E."/>
            <person name="Samain S."/>
            <person name="Samson N."/>
            <person name="Sanders I."/>
            <person name="Saurat O."/>
            <person name="Scarpelli C."/>
            <person name="Schiex T."/>
            <person name="Segurens B."/>
            <person name="Severin A.J."/>
            <person name="Sherrier D.J."/>
            <person name="Shi R."/>
            <person name="Sims S."/>
            <person name="Singer S.R."/>
            <person name="Sinharoy S."/>
            <person name="Sterck L."/>
            <person name="Viollet A."/>
            <person name="Wang B.B."/>
            <person name="Wang K."/>
            <person name="Wang M."/>
            <person name="Wang X."/>
            <person name="Warfsmann J."/>
            <person name="Weissenbach J."/>
            <person name="White D.D."/>
            <person name="White J.D."/>
            <person name="Wiley G.B."/>
            <person name="Wincker P."/>
            <person name="Xing Y."/>
            <person name="Yang L."/>
            <person name="Yao Z."/>
            <person name="Ying F."/>
            <person name="Zhai J."/>
            <person name="Zhou L."/>
            <person name="Zuber A."/>
            <person name="Denarie J."/>
            <person name="Dixon R.A."/>
            <person name="May G.D."/>
            <person name="Schwartz D.C."/>
            <person name="Rogers J."/>
            <person name="Quetier F."/>
            <person name="Town C.D."/>
            <person name="Roe B.A."/>
        </authorList>
    </citation>
    <scope>NUCLEOTIDE SEQUENCE [LARGE SCALE GENOMIC DNA]</scope>
    <source>
        <strain evidence="4">A17</strain>
        <strain evidence="5 6">cv. Jemalong A17</strain>
    </source>
</reference>
<dbReference type="EnsemblPlants" id="KEH42438">
    <property type="protein sequence ID" value="KEH42438"/>
    <property type="gene ID" value="MTR_1g069320"/>
</dbReference>
<evidence type="ECO:0000313" key="4">
    <source>
        <dbReference type="EMBL" id="KEH42438.1"/>
    </source>
</evidence>
<dbReference type="Proteomes" id="UP000002051">
    <property type="component" value="Unassembled WGS sequence"/>
</dbReference>
<name>A0A072VM08_MEDTR</name>
<dbReference type="PRINTS" id="PR00990">
    <property type="entry name" value="RIBOKINASE"/>
</dbReference>
<dbReference type="InterPro" id="IPR011611">
    <property type="entry name" value="PfkB_dom"/>
</dbReference>
<proteinExistence type="predicted"/>
<dbReference type="PANTHER" id="PTHR42774:SF3">
    <property type="entry name" value="KETOHEXOKINASE"/>
    <property type="match status" value="1"/>
</dbReference>
<keyword evidence="6" id="KW-1185">Reference proteome</keyword>
<reference evidence="4 6" key="2">
    <citation type="journal article" date="2014" name="BMC Genomics">
        <title>An improved genome release (version Mt4.0) for the model legume Medicago truncatula.</title>
        <authorList>
            <person name="Tang H."/>
            <person name="Krishnakumar V."/>
            <person name="Bidwell S."/>
            <person name="Rosen B."/>
            <person name="Chan A."/>
            <person name="Zhou S."/>
            <person name="Gentzbittel L."/>
            <person name="Childs K.L."/>
            <person name="Yandell M."/>
            <person name="Gundlach H."/>
            <person name="Mayer K.F."/>
            <person name="Schwartz D.C."/>
            <person name="Town C.D."/>
        </authorList>
    </citation>
    <scope>GENOME REANNOTATION</scope>
    <source>
        <strain evidence="4">A17</strain>
        <strain evidence="5 6">cv. Jemalong A17</strain>
    </source>
</reference>
<dbReference type="CDD" id="cd01945">
    <property type="entry name" value="ribokinase_group_B"/>
    <property type="match status" value="1"/>
</dbReference>
<dbReference type="Pfam" id="PF00294">
    <property type="entry name" value="PfkB"/>
    <property type="match status" value="2"/>
</dbReference>
<sequence>MNLLIFLCEIIPSSDGNLPVRAAYNFYGNSFLTNEESCSKQTNATWKKVRKRSIHFTNHFWPITNHSSVEHKTEKSNFNFNLQQLQIQNMSNLCTLSSSFIFNNIQPFKFCNSTKNHHRCRNLKLKMCSSSSSVPQKATVVGCGSVTVDFLATVSAYPKPDDKIRTTNLKVQGGGNAGNALTCLARLGLNTRLISKIADDSPGKGILDELRTDGVDTSFIVVSKEGTSPFTYIIVDNEMKTRTCIHTPGYPPMIPQDLSESSLLSALDGASIVYFDGRLYETALVVAHEAARKNIPILIDAERPREGLDDLLELADYVVCSAKFPKAWTEASTVPRALVSILLRLPNVKFVAVTLGKDGCILLERSVNASPATEEVDVDNLVESLELRKDKSASIPTCISSSVAKLKAEGVGTVIGKLYVGTAESIPPSELVDTTGAGDAFIGSVIYAICSKFSPETMLPFAANVAGAKCRDLGARSGLPYRADPRLASFIQ</sequence>
<dbReference type="EMBL" id="CM001217">
    <property type="protein sequence ID" value="KEH42438.1"/>
    <property type="molecule type" value="Genomic_DNA"/>
</dbReference>
<dbReference type="AlphaFoldDB" id="A0A072VM08"/>
<keyword evidence="1" id="KW-0808">Transferase</keyword>